<dbReference type="STRING" id="119000.SAMN05661010_02436"/>
<dbReference type="OrthoDB" id="361944at2"/>
<dbReference type="InterPro" id="IPR036779">
    <property type="entry name" value="LysM_dom_sf"/>
</dbReference>
<name>A0A1G9MF53_9GAMM</name>
<dbReference type="InterPro" id="IPR018392">
    <property type="entry name" value="LysM"/>
</dbReference>
<dbReference type="Gene3D" id="3.10.350.10">
    <property type="entry name" value="LysM domain"/>
    <property type="match status" value="1"/>
</dbReference>
<proteinExistence type="predicted"/>
<dbReference type="AlphaFoldDB" id="A0A1G9MF53"/>
<evidence type="ECO:0000313" key="2">
    <source>
        <dbReference type="EMBL" id="SDL72631.1"/>
    </source>
</evidence>
<keyword evidence="3" id="KW-1185">Reference proteome</keyword>
<evidence type="ECO:0000259" key="1">
    <source>
        <dbReference type="PROSITE" id="PS51782"/>
    </source>
</evidence>
<sequence>MAYRIDMEALRRYQDDGLVTALSEAQQRRFEQTIESALDARSDAGGSSRLDETEERIFIVEDGDSLARIAEEHNVDFDELLDLNRREDLPNPNSIDPGDVVFVPTISPQEAATSARGADGVPLAEDDFARSLRERGNELEYADDPSAVDYDAEIGQLSSDITSYLESLPADERQAALQRFYDRDWTDAGPTQMAIEQAAKTTGIELEETSHAGPEAEAEAREIISDAEAVDDPDEALEMLENKYDAAPPAVQAALDRSSGARAIAEAAGADIIADAEAANDPAEALRQYESGYAEAPERVQDALDRSSEAQAIIDDAADWAAEPINDEIDDSERPAASMLETMQRLDTLTEGLSPELVAEVVDAMVPRIEESQQRLMDNGYAGYAIGPQGTTTLMTVLDRVAGTPTGDAAIQQLAEHALFDMNTLRASTLSSVSQGDAIPAYALAVATLDGMHGDFTEQIVSAVEQFGDHAIAGQAEDYAAHLDELSFLAVNGGAAMTEEQLETAITDYMQANPEWQAQLETLQGQLADSGVELLTQIQQLQSLPDDLRADHQARIDGLLDDSNSQLAVSTALQERPELVRGEAGDELIATFTELGITGDDNPLAMNLAGAYLRENVILPAADIDPSDLASLQDAHAQLDEALDNNPQFATLLGISSSDLNEISDLFHGLVPTHDSNFDPQRYSIDVARNLNNTLDKIDAIFRDTPFNRAFRTSAMAIVGSGLANAIQAYGEAPSLRNALQVALDSARVGVDGAQLVDSLLKPSEGSGATNALKLGGKFVHLLGAGLAGVDALARLSRGDVVGAGLNAAVAGGVGYSVFGTSSLAGPIGFAVATAATLGLFAWDGIRNVQHNNRFQTPTTAEFLSHAGFNEEAAQALSDQSGEGYSAVPLLMRYGELHGLEPEDTVEWINAIADDENGPVMLTALRDNLHNTLDKFDGDITQFDEHADGFELASPSLGESRSGTLTPRSAFELDAILPQLDIESPQAYA</sequence>
<gene>
    <name evidence="2" type="ORF">SAMN05661010_02436</name>
</gene>
<feature type="domain" description="LysM" evidence="1">
    <location>
        <begin position="56"/>
        <end position="103"/>
    </location>
</feature>
<protein>
    <submittedName>
        <fullName evidence="2">LysM domain-containing protein</fullName>
    </submittedName>
</protein>
<dbReference type="SUPFAM" id="SSF54106">
    <property type="entry name" value="LysM domain"/>
    <property type="match status" value="1"/>
</dbReference>
<dbReference type="RefSeq" id="WP_089728911.1">
    <property type="nucleotide sequence ID" value="NZ_FNGI01000006.1"/>
</dbReference>
<accession>A0A1G9MF53</accession>
<dbReference type="EMBL" id="FNGI01000006">
    <property type="protein sequence ID" value="SDL72631.1"/>
    <property type="molecule type" value="Genomic_DNA"/>
</dbReference>
<dbReference type="CDD" id="cd00118">
    <property type="entry name" value="LysM"/>
    <property type="match status" value="1"/>
</dbReference>
<organism evidence="2 3">
    <name type="scientific">Modicisalibacter muralis</name>
    <dbReference type="NCBI Taxonomy" id="119000"/>
    <lineage>
        <taxon>Bacteria</taxon>
        <taxon>Pseudomonadati</taxon>
        <taxon>Pseudomonadota</taxon>
        <taxon>Gammaproteobacteria</taxon>
        <taxon>Oceanospirillales</taxon>
        <taxon>Halomonadaceae</taxon>
        <taxon>Modicisalibacter</taxon>
    </lineage>
</organism>
<reference evidence="2 3" key="1">
    <citation type="submission" date="2016-10" db="EMBL/GenBank/DDBJ databases">
        <authorList>
            <person name="de Groot N.N."/>
        </authorList>
    </citation>
    <scope>NUCLEOTIDE SEQUENCE [LARGE SCALE GENOMIC DNA]</scope>
    <source>
        <strain evidence="2 3">DSM 14789</strain>
    </source>
</reference>
<dbReference type="SMART" id="SM00257">
    <property type="entry name" value="LysM"/>
    <property type="match status" value="1"/>
</dbReference>
<dbReference type="Proteomes" id="UP000198654">
    <property type="component" value="Unassembled WGS sequence"/>
</dbReference>
<dbReference type="Pfam" id="PF01476">
    <property type="entry name" value="LysM"/>
    <property type="match status" value="1"/>
</dbReference>
<dbReference type="PROSITE" id="PS51782">
    <property type="entry name" value="LYSM"/>
    <property type="match status" value="1"/>
</dbReference>
<evidence type="ECO:0000313" key="3">
    <source>
        <dbReference type="Proteomes" id="UP000198654"/>
    </source>
</evidence>